<reference evidence="2 3" key="1">
    <citation type="submission" date="2023-04" db="EMBL/GenBank/DDBJ databases">
        <title>Genome of Basidiobolus ranarum AG-B5.</title>
        <authorList>
            <person name="Stajich J.E."/>
            <person name="Carter-House D."/>
            <person name="Gryganskyi A."/>
        </authorList>
    </citation>
    <scope>NUCLEOTIDE SEQUENCE [LARGE SCALE GENOMIC DNA]</scope>
    <source>
        <strain evidence="2 3">AG-B5</strain>
    </source>
</reference>
<comment type="caution">
    <text evidence="2">The sequence shown here is derived from an EMBL/GenBank/DDBJ whole genome shotgun (WGS) entry which is preliminary data.</text>
</comment>
<organism evidence="2 3">
    <name type="scientific">Basidiobolus ranarum</name>
    <dbReference type="NCBI Taxonomy" id="34480"/>
    <lineage>
        <taxon>Eukaryota</taxon>
        <taxon>Fungi</taxon>
        <taxon>Fungi incertae sedis</taxon>
        <taxon>Zoopagomycota</taxon>
        <taxon>Entomophthoromycotina</taxon>
        <taxon>Basidiobolomycetes</taxon>
        <taxon>Basidiobolales</taxon>
        <taxon>Basidiobolaceae</taxon>
        <taxon>Basidiobolus</taxon>
    </lineage>
</organism>
<proteinExistence type="predicted"/>
<dbReference type="Proteomes" id="UP001479436">
    <property type="component" value="Unassembled WGS sequence"/>
</dbReference>
<protein>
    <submittedName>
        <fullName evidence="2">Uncharacterized protein</fullName>
    </submittedName>
</protein>
<accession>A0ABR2VTY2</accession>
<keyword evidence="3" id="KW-1185">Reference proteome</keyword>
<keyword evidence="1" id="KW-0175">Coiled coil</keyword>
<feature type="coiled-coil region" evidence="1">
    <location>
        <begin position="29"/>
        <end position="77"/>
    </location>
</feature>
<evidence type="ECO:0000313" key="2">
    <source>
        <dbReference type="EMBL" id="KAK9701048.1"/>
    </source>
</evidence>
<name>A0ABR2VTY2_9FUNG</name>
<dbReference type="EMBL" id="JASJQH010007852">
    <property type="protein sequence ID" value="KAK9701048.1"/>
    <property type="molecule type" value="Genomic_DNA"/>
</dbReference>
<gene>
    <name evidence="2" type="ORF">K7432_011921</name>
</gene>
<evidence type="ECO:0000313" key="3">
    <source>
        <dbReference type="Proteomes" id="UP001479436"/>
    </source>
</evidence>
<sequence length="100" mass="11400">MNSNHLDTNFTLVQNSNDFIPRDNFLGELQRLQENVYALTNTVKVLQTNVNVLQKENSILKNEIKSLKEALDTSTEDYSTNSRTLAPSPEEARKIKVVFT</sequence>
<dbReference type="Gene3D" id="1.20.5.1000">
    <property type="entry name" value="arf6 gtpase in complex with a specific effector, jip4"/>
    <property type="match status" value="1"/>
</dbReference>
<evidence type="ECO:0000256" key="1">
    <source>
        <dbReference type="SAM" id="Coils"/>
    </source>
</evidence>